<dbReference type="SUPFAM" id="SSF53448">
    <property type="entry name" value="Nucleotide-diphospho-sugar transferases"/>
    <property type="match status" value="1"/>
</dbReference>
<dbReference type="Pfam" id="PF00535">
    <property type="entry name" value="Glycos_transf_2"/>
    <property type="match status" value="1"/>
</dbReference>
<feature type="domain" description="Glycosyltransferase 2-like" evidence="1">
    <location>
        <begin position="4"/>
        <end position="164"/>
    </location>
</feature>
<sequence>MKISVALATYNGSRYLREQLDSLAQQTLLPSELVVSDDGSTDDTLQILREFAQSAPFPVRILEKQGNLGFADNFLFCASQCQEDLIAFCDQDDVWMPEKLKTAYERMMVDDSILSIHTLEIVDCNLNKNGLWTQGIVKDEIAEKMTYFPYRGGWGNSMLFKSNLVKEISFNIRPKQPEEERPLSHDTWIYILASAFGRVSKINKPLILYRQYGGNVSQTKSRTVFDKLHMRFSLSIEKLEERRDFYEKLSCLFRLLSKKERFEFSIDSMVVSKIYFEKYRIILQKTNMYTPKDIRKRFCNYVNYYKNQKKLRLGVIKDLVFGVFFGACSK</sequence>
<keyword evidence="3" id="KW-1185">Reference proteome</keyword>
<evidence type="ECO:0000313" key="3">
    <source>
        <dbReference type="Proteomes" id="UP000516424"/>
    </source>
</evidence>
<organism evidence="2 3">
    <name type="scientific">Acetobacter aceti NBRC 14818</name>
    <dbReference type="NCBI Taxonomy" id="887700"/>
    <lineage>
        <taxon>Bacteria</taxon>
        <taxon>Pseudomonadati</taxon>
        <taxon>Pseudomonadota</taxon>
        <taxon>Alphaproteobacteria</taxon>
        <taxon>Acetobacterales</taxon>
        <taxon>Acetobacteraceae</taxon>
        <taxon>Acetobacter</taxon>
        <taxon>Acetobacter subgen. Acetobacter</taxon>
    </lineage>
</organism>
<reference evidence="2 3" key="1">
    <citation type="journal article" date="2011" name="Microbiology">
        <title>Transcriptome response to different carbon sources in Acetobacter aceti.</title>
        <authorList>
            <person name="Sakurai K."/>
            <person name="Arai H."/>
            <person name="Ishii M."/>
            <person name="Igarashi Y."/>
        </authorList>
    </citation>
    <scope>NUCLEOTIDE SEQUENCE [LARGE SCALE GENOMIC DNA]</scope>
    <source>
        <strain evidence="2 3">NBRC 14818</strain>
    </source>
</reference>
<name>A0AB33IFP2_ACEAC</name>
<dbReference type="PANTHER" id="PTHR22916:SF3">
    <property type="entry name" value="UDP-GLCNAC:BETAGAL BETA-1,3-N-ACETYLGLUCOSAMINYLTRANSFERASE-LIKE PROTEIN 1"/>
    <property type="match status" value="1"/>
</dbReference>
<dbReference type="InterPro" id="IPR001173">
    <property type="entry name" value="Glyco_trans_2-like"/>
</dbReference>
<dbReference type="GO" id="GO:0016758">
    <property type="term" value="F:hexosyltransferase activity"/>
    <property type="evidence" value="ECO:0007669"/>
    <property type="project" value="UniProtKB-ARBA"/>
</dbReference>
<evidence type="ECO:0000313" key="2">
    <source>
        <dbReference type="EMBL" id="BCK75992.1"/>
    </source>
</evidence>
<accession>A0AB33IFP2</accession>
<dbReference type="AlphaFoldDB" id="A0AB33IFP2"/>
<evidence type="ECO:0000259" key="1">
    <source>
        <dbReference type="Pfam" id="PF00535"/>
    </source>
</evidence>
<dbReference type="EMBL" id="AP023410">
    <property type="protein sequence ID" value="BCK75992.1"/>
    <property type="molecule type" value="Genomic_DNA"/>
</dbReference>
<protein>
    <recommendedName>
        <fullName evidence="1">Glycosyltransferase 2-like domain-containing protein</fullName>
    </recommendedName>
</protein>
<dbReference type="Proteomes" id="UP000516424">
    <property type="component" value="Chromosome"/>
</dbReference>
<gene>
    <name evidence="2" type="ORF">EMQ_1598</name>
</gene>
<dbReference type="CDD" id="cd04196">
    <property type="entry name" value="GT_2_like_d"/>
    <property type="match status" value="1"/>
</dbReference>
<proteinExistence type="predicted"/>
<dbReference type="RefSeq" id="WP_018308198.1">
    <property type="nucleotide sequence ID" value="NZ_AP023410.1"/>
</dbReference>
<dbReference type="InterPro" id="IPR029044">
    <property type="entry name" value="Nucleotide-diphossugar_trans"/>
</dbReference>
<dbReference type="Gene3D" id="3.90.550.10">
    <property type="entry name" value="Spore Coat Polysaccharide Biosynthesis Protein SpsA, Chain A"/>
    <property type="match status" value="1"/>
</dbReference>
<dbReference type="PANTHER" id="PTHR22916">
    <property type="entry name" value="GLYCOSYLTRANSFERASE"/>
    <property type="match status" value="1"/>
</dbReference>